<sequence>MDKVIQLLNSSILVLNQLDKTLKILNEEELEKIASSYPFNDYFHEVISKLKKWKIEIEND</sequence>
<keyword evidence="2" id="KW-1185">Reference proteome</keyword>
<gene>
    <name evidence="1" type="ORF">KHA99_19840</name>
</gene>
<dbReference type="Proteomes" id="UP000679749">
    <property type="component" value="Unassembled WGS sequence"/>
</dbReference>
<dbReference type="AlphaFoldDB" id="A0A942U8U4"/>
<organism evidence="1 2">
    <name type="scientific">Neobacillus rhizophilus</name>
    <dbReference type="NCBI Taxonomy" id="2833579"/>
    <lineage>
        <taxon>Bacteria</taxon>
        <taxon>Bacillati</taxon>
        <taxon>Bacillota</taxon>
        <taxon>Bacilli</taxon>
        <taxon>Bacillales</taxon>
        <taxon>Bacillaceae</taxon>
        <taxon>Neobacillus</taxon>
    </lineage>
</organism>
<evidence type="ECO:0000313" key="1">
    <source>
        <dbReference type="EMBL" id="MBS4214703.1"/>
    </source>
</evidence>
<accession>A0A942U8U4</accession>
<name>A0A942U8U4_9BACI</name>
<protein>
    <submittedName>
        <fullName evidence="1">Uncharacterized protein</fullName>
    </submittedName>
</protein>
<comment type="caution">
    <text evidence="1">The sequence shown here is derived from an EMBL/GenBank/DDBJ whole genome shotgun (WGS) entry which is preliminary data.</text>
</comment>
<evidence type="ECO:0000313" key="2">
    <source>
        <dbReference type="Proteomes" id="UP000679749"/>
    </source>
</evidence>
<dbReference type="RefSeq" id="WP_213119223.1">
    <property type="nucleotide sequence ID" value="NZ_JAGYPF010000004.1"/>
</dbReference>
<dbReference type="EMBL" id="JAGYPF010000004">
    <property type="protein sequence ID" value="MBS4214703.1"/>
    <property type="molecule type" value="Genomic_DNA"/>
</dbReference>
<proteinExistence type="predicted"/>
<reference evidence="1" key="1">
    <citation type="submission" date="2021-05" db="EMBL/GenBank/DDBJ databases">
        <title>Novel Bacillus species.</title>
        <authorList>
            <person name="Liu G."/>
        </authorList>
    </citation>
    <scope>NUCLEOTIDE SEQUENCE</scope>
    <source>
        <strain evidence="1">FJAT-49825</strain>
    </source>
</reference>